<reference evidence="4" key="1">
    <citation type="submission" date="2023-03" db="EMBL/GenBank/DDBJ databases">
        <title>Electrophorus voltai genome.</title>
        <authorList>
            <person name="Bian C."/>
        </authorList>
    </citation>
    <scope>NUCLEOTIDE SEQUENCE</scope>
    <source>
        <strain evidence="4">CB-2022</strain>
        <tissue evidence="4">Muscle</tissue>
    </source>
</reference>
<evidence type="ECO:0000256" key="2">
    <source>
        <dbReference type="SAM" id="Phobius"/>
    </source>
</evidence>
<feature type="domain" description="Chromo" evidence="3">
    <location>
        <begin position="251"/>
        <end position="309"/>
    </location>
</feature>
<accession>A0AAD9E4L3</accession>
<organism evidence="4 5">
    <name type="scientific">Electrophorus voltai</name>
    <dbReference type="NCBI Taxonomy" id="2609070"/>
    <lineage>
        <taxon>Eukaryota</taxon>
        <taxon>Metazoa</taxon>
        <taxon>Chordata</taxon>
        <taxon>Craniata</taxon>
        <taxon>Vertebrata</taxon>
        <taxon>Euteleostomi</taxon>
        <taxon>Actinopterygii</taxon>
        <taxon>Neopterygii</taxon>
        <taxon>Teleostei</taxon>
        <taxon>Ostariophysi</taxon>
        <taxon>Gymnotiformes</taxon>
        <taxon>Gymnotoidei</taxon>
        <taxon>Gymnotidae</taxon>
        <taxon>Electrophorus</taxon>
    </lineage>
</organism>
<dbReference type="Gene3D" id="1.10.340.70">
    <property type="match status" value="1"/>
</dbReference>
<dbReference type="EMBL" id="JAROKS010000007">
    <property type="protein sequence ID" value="KAK1802067.1"/>
    <property type="molecule type" value="Genomic_DNA"/>
</dbReference>
<dbReference type="AlphaFoldDB" id="A0AAD9E4L3"/>
<gene>
    <name evidence="4" type="ORF">P4O66_004410</name>
</gene>
<dbReference type="InterPro" id="IPR016197">
    <property type="entry name" value="Chromo-like_dom_sf"/>
</dbReference>
<dbReference type="InterPro" id="IPR041588">
    <property type="entry name" value="Integrase_H2C2"/>
</dbReference>
<keyword evidence="5" id="KW-1185">Reference proteome</keyword>
<dbReference type="Pfam" id="PF00385">
    <property type="entry name" value="Chromo"/>
    <property type="match status" value="1"/>
</dbReference>
<sequence>MFCSQSVGWYVAGLGLCAGLSLWAGMWLVWACVQVSVCELVWACVLVSVCGLVCGWSGPVCWSQSVSWSGPVCWSQSVGWYVADLGLHAGLSLWAAIWLAWACVLSQSVDYCNLNLIFKKYAYPLLLIPITMEQLHEAKAFTKLDLRSAYNLIWIKKGDERKTTFVTTKGHYEYKDRLLAWAHSSLATGHPGETCTCQLLAHQYWWENIASDVHRYVSSCFAKTLPAGPLDDVSLDGTPPQPIDYNGTPVYTVCRILDSRRRGGSIQYLVDWEGFGPEEHSWDPCCDVLDPVLSKRTYNRRLTLKLKRLVAKVICDLQAEARVLMAYSYPPMTASYV</sequence>
<dbReference type="InterPro" id="IPR053134">
    <property type="entry name" value="RNA-dir_DNA_polymerase"/>
</dbReference>
<dbReference type="PANTHER" id="PTHR24559:SF440">
    <property type="entry name" value="RIBONUCLEASE H"/>
    <property type="match status" value="1"/>
</dbReference>
<feature type="transmembrane region" description="Helical" evidence="2">
    <location>
        <begin position="6"/>
        <end position="33"/>
    </location>
</feature>
<dbReference type="Gene3D" id="2.40.50.40">
    <property type="match status" value="1"/>
</dbReference>
<dbReference type="Pfam" id="PF17921">
    <property type="entry name" value="Integrase_H2C2"/>
    <property type="match status" value="1"/>
</dbReference>
<evidence type="ECO:0000256" key="1">
    <source>
        <dbReference type="ARBA" id="ARBA00004123"/>
    </source>
</evidence>
<comment type="caution">
    <text evidence="4">The sequence shown here is derived from an EMBL/GenBank/DDBJ whole genome shotgun (WGS) entry which is preliminary data.</text>
</comment>
<dbReference type="SUPFAM" id="SSF54160">
    <property type="entry name" value="Chromo domain-like"/>
    <property type="match status" value="1"/>
</dbReference>
<dbReference type="InterPro" id="IPR023780">
    <property type="entry name" value="Chromo_domain"/>
</dbReference>
<protein>
    <recommendedName>
        <fullName evidence="3">Chromo domain-containing protein</fullName>
    </recommendedName>
</protein>
<dbReference type="Proteomes" id="UP001239994">
    <property type="component" value="Unassembled WGS sequence"/>
</dbReference>
<dbReference type="SUPFAM" id="SSF56672">
    <property type="entry name" value="DNA/RNA polymerases"/>
    <property type="match status" value="1"/>
</dbReference>
<feature type="transmembrane region" description="Helical" evidence="2">
    <location>
        <begin position="40"/>
        <end position="58"/>
    </location>
</feature>
<dbReference type="InterPro" id="IPR043502">
    <property type="entry name" value="DNA/RNA_pol_sf"/>
</dbReference>
<dbReference type="PANTHER" id="PTHR24559">
    <property type="entry name" value="TRANSPOSON TY3-I GAG-POL POLYPROTEIN"/>
    <property type="match status" value="1"/>
</dbReference>
<keyword evidence="2" id="KW-0472">Membrane</keyword>
<comment type="subcellular location">
    <subcellularLocation>
        <location evidence="1">Nucleus</location>
    </subcellularLocation>
</comment>
<name>A0AAD9E4L3_9TELE</name>
<proteinExistence type="predicted"/>
<feature type="transmembrane region" description="Helical" evidence="2">
    <location>
        <begin position="78"/>
        <end position="101"/>
    </location>
</feature>
<evidence type="ECO:0000313" key="5">
    <source>
        <dbReference type="Proteomes" id="UP001239994"/>
    </source>
</evidence>
<evidence type="ECO:0000313" key="4">
    <source>
        <dbReference type="EMBL" id="KAK1802067.1"/>
    </source>
</evidence>
<dbReference type="PROSITE" id="PS50013">
    <property type="entry name" value="CHROMO_2"/>
    <property type="match status" value="1"/>
</dbReference>
<keyword evidence="2" id="KW-1133">Transmembrane helix</keyword>
<dbReference type="InterPro" id="IPR000953">
    <property type="entry name" value="Chromo/chromo_shadow_dom"/>
</dbReference>
<keyword evidence="2" id="KW-0812">Transmembrane</keyword>
<evidence type="ECO:0000259" key="3">
    <source>
        <dbReference type="PROSITE" id="PS50013"/>
    </source>
</evidence>
<dbReference type="GO" id="GO:0005634">
    <property type="term" value="C:nucleus"/>
    <property type="evidence" value="ECO:0007669"/>
    <property type="project" value="UniProtKB-SubCell"/>
</dbReference>